<dbReference type="AlphaFoldDB" id="H2XSL5"/>
<reference evidence="3" key="1">
    <citation type="journal article" date="2002" name="Science">
        <title>The draft genome of Ciona intestinalis: insights into chordate and vertebrate origins.</title>
        <authorList>
            <person name="Dehal P."/>
            <person name="Satou Y."/>
            <person name="Campbell R.K."/>
            <person name="Chapman J."/>
            <person name="Degnan B."/>
            <person name="De Tomaso A."/>
            <person name="Davidson B."/>
            <person name="Di Gregorio A."/>
            <person name="Gelpke M."/>
            <person name="Goodstein D.M."/>
            <person name="Harafuji N."/>
            <person name="Hastings K.E."/>
            <person name="Ho I."/>
            <person name="Hotta K."/>
            <person name="Huang W."/>
            <person name="Kawashima T."/>
            <person name="Lemaire P."/>
            <person name="Martinez D."/>
            <person name="Meinertzhagen I.A."/>
            <person name="Necula S."/>
            <person name="Nonaka M."/>
            <person name="Putnam N."/>
            <person name="Rash S."/>
            <person name="Saiga H."/>
            <person name="Satake M."/>
            <person name="Terry A."/>
            <person name="Yamada L."/>
            <person name="Wang H.G."/>
            <person name="Awazu S."/>
            <person name="Azumi K."/>
            <person name="Boore J."/>
            <person name="Branno M."/>
            <person name="Chin-Bow S."/>
            <person name="DeSantis R."/>
            <person name="Doyle S."/>
            <person name="Francino P."/>
            <person name="Keys D.N."/>
            <person name="Haga S."/>
            <person name="Hayashi H."/>
            <person name="Hino K."/>
            <person name="Imai K.S."/>
            <person name="Inaba K."/>
            <person name="Kano S."/>
            <person name="Kobayashi K."/>
            <person name="Kobayashi M."/>
            <person name="Lee B.I."/>
            <person name="Makabe K.W."/>
            <person name="Manohar C."/>
            <person name="Matassi G."/>
            <person name="Medina M."/>
            <person name="Mochizuki Y."/>
            <person name="Mount S."/>
            <person name="Morishita T."/>
            <person name="Miura S."/>
            <person name="Nakayama A."/>
            <person name="Nishizaka S."/>
            <person name="Nomoto H."/>
            <person name="Ohta F."/>
            <person name="Oishi K."/>
            <person name="Rigoutsos I."/>
            <person name="Sano M."/>
            <person name="Sasaki A."/>
            <person name="Sasakura Y."/>
            <person name="Shoguchi E."/>
            <person name="Shin-i T."/>
            <person name="Spagnuolo A."/>
            <person name="Stainier D."/>
            <person name="Suzuki M.M."/>
            <person name="Tassy O."/>
            <person name="Takatori N."/>
            <person name="Tokuoka M."/>
            <person name="Yagi K."/>
            <person name="Yoshizaki F."/>
            <person name="Wada S."/>
            <person name="Zhang C."/>
            <person name="Hyatt P.D."/>
            <person name="Larimer F."/>
            <person name="Detter C."/>
            <person name="Doggett N."/>
            <person name="Glavina T."/>
            <person name="Hawkins T."/>
            <person name="Richardson P."/>
            <person name="Lucas S."/>
            <person name="Kohara Y."/>
            <person name="Levine M."/>
            <person name="Satoh N."/>
            <person name="Rokhsar D.S."/>
        </authorList>
    </citation>
    <scope>NUCLEOTIDE SEQUENCE [LARGE SCALE GENOMIC DNA]</scope>
</reference>
<keyword evidence="1" id="KW-0472">Membrane</keyword>
<keyword evidence="3" id="KW-1185">Reference proteome</keyword>
<keyword evidence="1" id="KW-1133">Transmembrane helix</keyword>
<reference evidence="2" key="3">
    <citation type="submission" date="2025-09" db="UniProtKB">
        <authorList>
            <consortium name="Ensembl"/>
        </authorList>
    </citation>
    <scope>IDENTIFICATION</scope>
</reference>
<evidence type="ECO:0000313" key="2">
    <source>
        <dbReference type="Ensembl" id="ENSCINP00000032649.1"/>
    </source>
</evidence>
<name>H2XSL5_CIOIN</name>
<protein>
    <submittedName>
        <fullName evidence="2">Uncharacterized protein</fullName>
    </submittedName>
</protein>
<evidence type="ECO:0000313" key="3">
    <source>
        <dbReference type="Proteomes" id="UP000008144"/>
    </source>
</evidence>
<dbReference type="Proteomes" id="UP000008144">
    <property type="component" value="Unassembled WGS sequence"/>
</dbReference>
<feature type="transmembrane region" description="Helical" evidence="1">
    <location>
        <begin position="12"/>
        <end position="31"/>
    </location>
</feature>
<accession>H2XSL5</accession>
<dbReference type="InParanoid" id="H2XSL5"/>
<reference evidence="2" key="2">
    <citation type="submission" date="2025-08" db="UniProtKB">
        <authorList>
            <consortium name="Ensembl"/>
        </authorList>
    </citation>
    <scope>IDENTIFICATION</scope>
</reference>
<dbReference type="HOGENOM" id="CLU_3392177_0_0_1"/>
<organism evidence="2 3">
    <name type="scientific">Ciona intestinalis</name>
    <name type="common">Transparent sea squirt</name>
    <name type="synonym">Ascidia intestinalis</name>
    <dbReference type="NCBI Taxonomy" id="7719"/>
    <lineage>
        <taxon>Eukaryota</taxon>
        <taxon>Metazoa</taxon>
        <taxon>Chordata</taxon>
        <taxon>Tunicata</taxon>
        <taxon>Ascidiacea</taxon>
        <taxon>Phlebobranchia</taxon>
        <taxon>Cionidae</taxon>
        <taxon>Ciona</taxon>
    </lineage>
</organism>
<sequence>MGNYYNGIHLIPQYYTVVGLHICWYISTVWYD</sequence>
<keyword evidence="1" id="KW-0812">Transmembrane</keyword>
<evidence type="ECO:0000256" key="1">
    <source>
        <dbReference type="SAM" id="Phobius"/>
    </source>
</evidence>
<dbReference type="Ensembl" id="ENSCINT00000032046.1">
    <property type="protein sequence ID" value="ENSCINP00000032649.1"/>
    <property type="gene ID" value="ENSCING00000019111.1"/>
</dbReference>
<proteinExistence type="predicted"/>